<dbReference type="NCBIfam" id="TIGR04056">
    <property type="entry name" value="OMP_RagA_SusC"/>
    <property type="match status" value="1"/>
</dbReference>
<comment type="similarity">
    <text evidence="8 9">Belongs to the TonB-dependent receptor family.</text>
</comment>
<dbReference type="AlphaFoldDB" id="A0A512AVN9"/>
<dbReference type="Gene3D" id="2.170.130.10">
    <property type="entry name" value="TonB-dependent receptor, plug domain"/>
    <property type="match status" value="1"/>
</dbReference>
<reference evidence="13 14" key="1">
    <citation type="submission" date="2019-07" db="EMBL/GenBank/DDBJ databases">
        <title>Whole genome shotgun sequence of Adhaeribacter aerolatus NBRC 106133.</title>
        <authorList>
            <person name="Hosoyama A."/>
            <person name="Uohara A."/>
            <person name="Ohji S."/>
            <person name="Ichikawa N."/>
        </authorList>
    </citation>
    <scope>NUCLEOTIDE SEQUENCE [LARGE SCALE GENOMIC DNA]</scope>
    <source>
        <strain evidence="13 14">NBRC 106133</strain>
    </source>
</reference>
<evidence type="ECO:0000256" key="1">
    <source>
        <dbReference type="ARBA" id="ARBA00004571"/>
    </source>
</evidence>
<evidence type="ECO:0000256" key="10">
    <source>
        <dbReference type="SAM" id="SignalP"/>
    </source>
</evidence>
<dbReference type="Proteomes" id="UP000321532">
    <property type="component" value="Unassembled WGS sequence"/>
</dbReference>
<dbReference type="InterPro" id="IPR039426">
    <property type="entry name" value="TonB-dep_rcpt-like"/>
</dbReference>
<dbReference type="InterPro" id="IPR008969">
    <property type="entry name" value="CarboxyPept-like_regulatory"/>
</dbReference>
<dbReference type="InterPro" id="IPR037066">
    <property type="entry name" value="Plug_dom_sf"/>
</dbReference>
<dbReference type="FunFam" id="2.60.40.1120:FF:000003">
    <property type="entry name" value="Outer membrane protein Omp121"/>
    <property type="match status" value="1"/>
</dbReference>
<evidence type="ECO:0000256" key="3">
    <source>
        <dbReference type="ARBA" id="ARBA00022452"/>
    </source>
</evidence>
<dbReference type="RefSeq" id="WP_146896487.1">
    <property type="nucleotide sequence ID" value="NZ_BJYS01000008.1"/>
</dbReference>
<dbReference type="Gene3D" id="2.60.40.1120">
    <property type="entry name" value="Carboxypeptidase-like, regulatory domain"/>
    <property type="match status" value="1"/>
</dbReference>
<evidence type="ECO:0000256" key="6">
    <source>
        <dbReference type="ARBA" id="ARBA00023136"/>
    </source>
</evidence>
<dbReference type="GO" id="GO:0009279">
    <property type="term" value="C:cell outer membrane"/>
    <property type="evidence" value="ECO:0007669"/>
    <property type="project" value="UniProtKB-SubCell"/>
</dbReference>
<feature type="domain" description="TonB-dependent receptor-like beta-barrel" evidence="11">
    <location>
        <begin position="420"/>
        <end position="995"/>
    </location>
</feature>
<protein>
    <submittedName>
        <fullName evidence="13">SusC/RagA family TonB-linked outer membrane protein</fullName>
    </submittedName>
</protein>
<evidence type="ECO:0000256" key="7">
    <source>
        <dbReference type="ARBA" id="ARBA00023237"/>
    </source>
</evidence>
<evidence type="ECO:0000259" key="12">
    <source>
        <dbReference type="Pfam" id="PF07715"/>
    </source>
</evidence>
<organism evidence="13 14">
    <name type="scientific">Adhaeribacter aerolatus</name>
    <dbReference type="NCBI Taxonomy" id="670289"/>
    <lineage>
        <taxon>Bacteria</taxon>
        <taxon>Pseudomonadati</taxon>
        <taxon>Bacteroidota</taxon>
        <taxon>Cytophagia</taxon>
        <taxon>Cytophagales</taxon>
        <taxon>Hymenobacteraceae</taxon>
        <taxon>Adhaeribacter</taxon>
    </lineage>
</organism>
<feature type="signal peptide" evidence="10">
    <location>
        <begin position="1"/>
        <end position="21"/>
    </location>
</feature>
<dbReference type="EMBL" id="BJYS01000008">
    <property type="protein sequence ID" value="GEO03774.1"/>
    <property type="molecule type" value="Genomic_DNA"/>
</dbReference>
<dbReference type="InterPro" id="IPR023997">
    <property type="entry name" value="TonB-dep_OMP_SusC/RagA_CS"/>
</dbReference>
<evidence type="ECO:0000256" key="2">
    <source>
        <dbReference type="ARBA" id="ARBA00022448"/>
    </source>
</evidence>
<keyword evidence="7 8" id="KW-0998">Cell outer membrane</keyword>
<keyword evidence="6 8" id="KW-0472">Membrane</keyword>
<feature type="chain" id="PRO_5022079957" evidence="10">
    <location>
        <begin position="22"/>
        <end position="1025"/>
    </location>
</feature>
<keyword evidence="10" id="KW-0732">Signal</keyword>
<proteinExistence type="inferred from homology"/>
<comment type="subcellular location">
    <subcellularLocation>
        <location evidence="1 8">Cell outer membrane</location>
        <topology evidence="1 8">Multi-pass membrane protein</topology>
    </subcellularLocation>
</comment>
<name>A0A512AVN9_9BACT</name>
<evidence type="ECO:0000256" key="4">
    <source>
        <dbReference type="ARBA" id="ARBA00022692"/>
    </source>
</evidence>
<sequence length="1025" mass="115425">MKNYLRFLILLSCCWWQSALAQEFNVSGTVKDAATNDPLPGLTVQVKGTSTGTVTNANGTFNINVNPSAVLVFSFIGYLSQEVPVNNKTVINVQLQQDLAQLEEVVVIGYGTQKKSDLTGSVERVNAETFQNQAVTQVTDMLTGTVAGFYGNQNASAAGGSSMEIRGPSSLTAGTDPLLVLDGVIYKGSLADINPNDIETIDILKDASSAAVYGSKAASGVILITTKRGKSGKPTINFSTRIGVAESTNERRGIGPEEYVQFRKDYFRTIFPNTPYHFYTNPEELPAGMTIEEWRKLSNNPLPDNTREYMARLRFFPIEQENYLAGKTVDWYDVVMRRALRQSHDLSIGGGSENVSYYWSVGYTDNEGIILGDDFSAVRSKLNFDFKVNKWLNVGVNTQFSNRDESSVPGSLGFYGNSPYGREFDEQGNLERLPHGHTNHPLLEYYRQDRLRKTNSLFTNLHADIKLPFGITYTVSFQPRFETMKDLRFTTTDRRVGGEPNEDLSRGNRDEYSHYEWMVDNLLKWNKQIGSHSFDVTLLHNVEETKRWSSRTSNINFTPTETLGYHALQLGNGPGITNDDYRFTGDAMMARLNYTLLGKYLFTASVRRDGYSAFGQKNPRATFPAVAVAWQISEEDFFNVDLINRMKLRLSWGANGNRDIGMYASLARLQTNLWFNGTNTRVGVFNSTLSNADLRWERTESINIGVDLGLFQNKLDLTLDYYDRTTTDVLMNRLLPIMTGFSNITSNLGELGNKGFEATLNTVNLRHKNFTWRSNLVFSLNRNKIKKLFGDTGQYTLLGETRTGDIPDYSNQWFPGQPVDVVWDYKPAGVWQVDEAEAAKKYGMRVGDFKSVDVNGDGKYTDLIDKQFIGFTQPRYRLGLRNDFTFLTNFTASVFIRADLGHIDEYTPALNRGWESNDRRSRDVGPVPYWTPENPINDYARLDVGTSGYGGGLRIFKPRSFGRIQDVSLSYNLPATLAERIQLNNLRVFASVRNLATFTKWPHWDPESGDSPMPKTYTMGLSLSL</sequence>
<keyword evidence="2 8" id="KW-0813">Transport</keyword>
<dbReference type="SUPFAM" id="SSF56935">
    <property type="entry name" value="Porins"/>
    <property type="match status" value="1"/>
</dbReference>
<gene>
    <name evidence="13" type="ORF">AAE02nite_14380</name>
</gene>
<dbReference type="Gene3D" id="2.40.170.20">
    <property type="entry name" value="TonB-dependent receptor, beta-barrel domain"/>
    <property type="match status" value="1"/>
</dbReference>
<dbReference type="InterPro" id="IPR023996">
    <property type="entry name" value="TonB-dep_OMP_SusC/RagA"/>
</dbReference>
<dbReference type="Pfam" id="PF00593">
    <property type="entry name" value="TonB_dep_Rec_b-barrel"/>
    <property type="match status" value="1"/>
</dbReference>
<evidence type="ECO:0000313" key="14">
    <source>
        <dbReference type="Proteomes" id="UP000321532"/>
    </source>
</evidence>
<accession>A0A512AVN9</accession>
<evidence type="ECO:0000259" key="11">
    <source>
        <dbReference type="Pfam" id="PF00593"/>
    </source>
</evidence>
<keyword evidence="14" id="KW-1185">Reference proteome</keyword>
<keyword evidence="3 8" id="KW-1134">Transmembrane beta strand</keyword>
<dbReference type="NCBIfam" id="TIGR04057">
    <property type="entry name" value="SusC_RagA_signa"/>
    <property type="match status" value="1"/>
</dbReference>
<dbReference type="OrthoDB" id="9768177at2"/>
<dbReference type="Pfam" id="PF13715">
    <property type="entry name" value="CarbopepD_reg_2"/>
    <property type="match status" value="1"/>
</dbReference>
<evidence type="ECO:0000256" key="8">
    <source>
        <dbReference type="PROSITE-ProRule" id="PRU01360"/>
    </source>
</evidence>
<keyword evidence="5 9" id="KW-0798">TonB box</keyword>
<evidence type="ECO:0000256" key="9">
    <source>
        <dbReference type="RuleBase" id="RU003357"/>
    </source>
</evidence>
<dbReference type="Pfam" id="PF07715">
    <property type="entry name" value="Plug"/>
    <property type="match status" value="1"/>
</dbReference>
<dbReference type="InterPro" id="IPR012910">
    <property type="entry name" value="Plug_dom"/>
</dbReference>
<dbReference type="InterPro" id="IPR000531">
    <property type="entry name" value="Beta-barrel_TonB"/>
</dbReference>
<dbReference type="PROSITE" id="PS52016">
    <property type="entry name" value="TONB_DEPENDENT_REC_3"/>
    <property type="match status" value="1"/>
</dbReference>
<keyword evidence="4 8" id="KW-0812">Transmembrane</keyword>
<comment type="caution">
    <text evidence="13">The sequence shown here is derived from an EMBL/GenBank/DDBJ whole genome shotgun (WGS) entry which is preliminary data.</text>
</comment>
<dbReference type="InterPro" id="IPR036942">
    <property type="entry name" value="Beta-barrel_TonB_sf"/>
</dbReference>
<evidence type="ECO:0000256" key="5">
    <source>
        <dbReference type="ARBA" id="ARBA00023077"/>
    </source>
</evidence>
<evidence type="ECO:0000313" key="13">
    <source>
        <dbReference type="EMBL" id="GEO03774.1"/>
    </source>
</evidence>
<dbReference type="SUPFAM" id="SSF49464">
    <property type="entry name" value="Carboxypeptidase regulatory domain-like"/>
    <property type="match status" value="1"/>
</dbReference>
<feature type="domain" description="TonB-dependent receptor plug" evidence="12">
    <location>
        <begin position="115"/>
        <end position="221"/>
    </location>
</feature>